<reference evidence="2" key="1">
    <citation type="submission" date="2019-01" db="EMBL/GenBank/DDBJ databases">
        <title>Draft genome sequences of three monokaryotic isolates of the white-rot basidiomycete fungus Dichomitus squalens.</title>
        <authorList>
            <consortium name="DOE Joint Genome Institute"/>
            <person name="Lopez S.C."/>
            <person name="Andreopoulos B."/>
            <person name="Pangilinan J."/>
            <person name="Lipzen A."/>
            <person name="Riley R."/>
            <person name="Ahrendt S."/>
            <person name="Ng V."/>
            <person name="Barry K."/>
            <person name="Daum C."/>
            <person name="Grigoriev I.V."/>
            <person name="Hilden K.S."/>
            <person name="Makela M.R."/>
            <person name="de Vries R.P."/>
        </authorList>
    </citation>
    <scope>NUCLEOTIDE SEQUENCE [LARGE SCALE GENOMIC DNA]</scope>
    <source>
        <strain evidence="2">OM18370.1</strain>
    </source>
</reference>
<organism evidence="2">
    <name type="scientific">Dichomitus squalens</name>
    <dbReference type="NCBI Taxonomy" id="114155"/>
    <lineage>
        <taxon>Eukaryota</taxon>
        <taxon>Fungi</taxon>
        <taxon>Dikarya</taxon>
        <taxon>Basidiomycota</taxon>
        <taxon>Agaricomycotina</taxon>
        <taxon>Agaricomycetes</taxon>
        <taxon>Polyporales</taxon>
        <taxon>Polyporaceae</taxon>
        <taxon>Dichomitus</taxon>
    </lineage>
</organism>
<feature type="region of interest" description="Disordered" evidence="1">
    <location>
        <begin position="1"/>
        <end position="24"/>
    </location>
</feature>
<evidence type="ECO:0000256" key="1">
    <source>
        <dbReference type="SAM" id="MobiDB-lite"/>
    </source>
</evidence>
<dbReference type="Proteomes" id="UP000292957">
    <property type="component" value="Unassembled WGS sequence"/>
</dbReference>
<protein>
    <submittedName>
        <fullName evidence="2">Uncharacterized protein</fullName>
    </submittedName>
</protein>
<feature type="region of interest" description="Disordered" evidence="1">
    <location>
        <begin position="123"/>
        <end position="157"/>
    </location>
</feature>
<dbReference type="EMBL" id="ML143668">
    <property type="protein sequence ID" value="TBU21204.1"/>
    <property type="molecule type" value="Genomic_DNA"/>
</dbReference>
<name>A0A4Q9M319_9APHY</name>
<proteinExistence type="predicted"/>
<dbReference type="AlphaFoldDB" id="A0A4Q9M319"/>
<accession>A0A4Q9M319</accession>
<feature type="compositionally biased region" description="Polar residues" evidence="1">
    <location>
        <begin position="138"/>
        <end position="150"/>
    </location>
</feature>
<sequence>MQAARNFRNTKKKGQQYRTSAPKVVRNLNEPCLLQTQNEKRWTRADQHTRADIPKVQSPIQHEPISVAISESSSIARKLVPQLKLTLTFADTQDNKGFPKQTSGTAQVISNGLTVQITIKRESTPWQKDHSQGLLHSEASTSEDNSTLPEGTTLDKK</sequence>
<evidence type="ECO:0000313" key="2">
    <source>
        <dbReference type="EMBL" id="TBU21204.1"/>
    </source>
</evidence>
<gene>
    <name evidence="2" type="ORF">BD311DRAFT_743733</name>
</gene>